<proteinExistence type="predicted"/>
<accession>A0ACD5WHK4</accession>
<name>A0ACD5WHK4_AVESA</name>
<evidence type="ECO:0000313" key="1">
    <source>
        <dbReference type="EnsemblPlants" id="AVESA.00010b.r2.4AG0636770.1.CDS.1"/>
    </source>
</evidence>
<dbReference type="Proteomes" id="UP001732700">
    <property type="component" value="Chromosome 4A"/>
</dbReference>
<sequence>MAASQRESTMTTSRSSVETPRATHAFEIARYSQHKDLGIGKFVRSATFTVDVYEWSIIFYPDGVSDDCKDHVSVFLELLTKNVKVRAGFEMSLVNPHDPDTTDLIQQTATMVFSDADPDWGLHKFMKRTILESSPYLQDDRLVIKCEVTVVKEPQVEETALDLDVQVPPSDLSDNLGKLLESEEETDVTFKVKKEVFCAHRIVLAMRSPVFKAELYGPMRGKGTRNIIVKDMQPTAFKALLHYIYTDLLPSMDDLDNNDQKEMVKHLLVAADKYAIERLKLICEGFLCRSLDVDNVADTLALADQHHCNKLKDACVEFILSTNRMDVVLASQGYAHLKRSCPAVIVDVFERATKSRKF</sequence>
<evidence type="ECO:0000313" key="2">
    <source>
        <dbReference type="Proteomes" id="UP001732700"/>
    </source>
</evidence>
<reference evidence="1" key="1">
    <citation type="submission" date="2021-05" db="EMBL/GenBank/DDBJ databases">
        <authorList>
            <person name="Scholz U."/>
            <person name="Mascher M."/>
            <person name="Fiebig A."/>
        </authorList>
    </citation>
    <scope>NUCLEOTIDE SEQUENCE [LARGE SCALE GENOMIC DNA]</scope>
</reference>
<reference evidence="1" key="2">
    <citation type="submission" date="2025-09" db="UniProtKB">
        <authorList>
            <consortium name="EnsemblPlants"/>
        </authorList>
    </citation>
    <scope>IDENTIFICATION</scope>
</reference>
<keyword evidence="2" id="KW-1185">Reference proteome</keyword>
<dbReference type="EnsemblPlants" id="AVESA.00010b.r2.4AG0636770.1">
    <property type="protein sequence ID" value="AVESA.00010b.r2.4AG0636770.1.CDS.1"/>
    <property type="gene ID" value="AVESA.00010b.r2.4AG0636770"/>
</dbReference>
<protein>
    <submittedName>
        <fullName evidence="1">Uncharacterized protein</fullName>
    </submittedName>
</protein>
<organism evidence="1 2">
    <name type="scientific">Avena sativa</name>
    <name type="common">Oat</name>
    <dbReference type="NCBI Taxonomy" id="4498"/>
    <lineage>
        <taxon>Eukaryota</taxon>
        <taxon>Viridiplantae</taxon>
        <taxon>Streptophyta</taxon>
        <taxon>Embryophyta</taxon>
        <taxon>Tracheophyta</taxon>
        <taxon>Spermatophyta</taxon>
        <taxon>Magnoliopsida</taxon>
        <taxon>Liliopsida</taxon>
        <taxon>Poales</taxon>
        <taxon>Poaceae</taxon>
        <taxon>BOP clade</taxon>
        <taxon>Pooideae</taxon>
        <taxon>Poodae</taxon>
        <taxon>Poeae</taxon>
        <taxon>Poeae Chloroplast Group 1 (Aveneae type)</taxon>
        <taxon>Aveninae</taxon>
        <taxon>Avena</taxon>
    </lineage>
</organism>